<evidence type="ECO:0000313" key="11">
    <source>
        <dbReference type="Proteomes" id="UP000002630"/>
    </source>
</evidence>
<dbReference type="Pfam" id="PF25133">
    <property type="entry name" value="TYW2_N_2"/>
    <property type="match status" value="1"/>
</dbReference>
<dbReference type="STRING" id="2880.D7FYA4"/>
<dbReference type="InterPro" id="IPR030382">
    <property type="entry name" value="MeTrfase_TRM5/TYW2"/>
</dbReference>
<reference evidence="10 11" key="1">
    <citation type="journal article" date="2010" name="Nature">
        <title>The Ectocarpus genome and the independent evolution of multicellularity in brown algae.</title>
        <authorList>
            <person name="Cock J.M."/>
            <person name="Sterck L."/>
            <person name="Rouze P."/>
            <person name="Scornet D."/>
            <person name="Allen A.E."/>
            <person name="Amoutzias G."/>
            <person name="Anthouard V."/>
            <person name="Artiguenave F."/>
            <person name="Aury J.M."/>
            <person name="Badger J.H."/>
            <person name="Beszteri B."/>
            <person name="Billiau K."/>
            <person name="Bonnet E."/>
            <person name="Bothwell J.H."/>
            <person name="Bowler C."/>
            <person name="Boyen C."/>
            <person name="Brownlee C."/>
            <person name="Carrano C.J."/>
            <person name="Charrier B."/>
            <person name="Cho G.Y."/>
            <person name="Coelho S.M."/>
            <person name="Collen J."/>
            <person name="Corre E."/>
            <person name="Da Silva C."/>
            <person name="Delage L."/>
            <person name="Delaroque N."/>
            <person name="Dittami S.M."/>
            <person name="Doulbeau S."/>
            <person name="Elias M."/>
            <person name="Farnham G."/>
            <person name="Gachon C.M."/>
            <person name="Gschloessl B."/>
            <person name="Heesch S."/>
            <person name="Jabbari K."/>
            <person name="Jubin C."/>
            <person name="Kawai H."/>
            <person name="Kimura K."/>
            <person name="Kloareg B."/>
            <person name="Kupper F.C."/>
            <person name="Lang D."/>
            <person name="Le Bail A."/>
            <person name="Leblanc C."/>
            <person name="Lerouge P."/>
            <person name="Lohr M."/>
            <person name="Lopez P.J."/>
            <person name="Martens C."/>
            <person name="Maumus F."/>
            <person name="Michel G."/>
            <person name="Miranda-Saavedra D."/>
            <person name="Morales J."/>
            <person name="Moreau H."/>
            <person name="Motomura T."/>
            <person name="Nagasato C."/>
            <person name="Napoli C.A."/>
            <person name="Nelson D.R."/>
            <person name="Nyvall-Collen P."/>
            <person name="Peters A.F."/>
            <person name="Pommier C."/>
            <person name="Potin P."/>
            <person name="Poulain J."/>
            <person name="Quesneville H."/>
            <person name="Read B."/>
            <person name="Rensing S.A."/>
            <person name="Ritter A."/>
            <person name="Rousvoal S."/>
            <person name="Samanta M."/>
            <person name="Samson G."/>
            <person name="Schroeder D.C."/>
            <person name="Segurens B."/>
            <person name="Strittmatter M."/>
            <person name="Tonon T."/>
            <person name="Tregear J.W."/>
            <person name="Valentin K."/>
            <person name="von Dassow P."/>
            <person name="Yamagishi T."/>
            <person name="Van de Peer Y."/>
            <person name="Wincker P."/>
        </authorList>
    </citation>
    <scope>NUCLEOTIDE SEQUENCE [LARGE SCALE GENOMIC DNA]</scope>
    <source>
        <strain evidence="11">Ec32 / CCAP1310/4</strain>
    </source>
</reference>
<organism evidence="10 11">
    <name type="scientific">Ectocarpus siliculosus</name>
    <name type="common">Brown alga</name>
    <name type="synonym">Conferva siliculosa</name>
    <dbReference type="NCBI Taxonomy" id="2880"/>
    <lineage>
        <taxon>Eukaryota</taxon>
        <taxon>Sar</taxon>
        <taxon>Stramenopiles</taxon>
        <taxon>Ochrophyta</taxon>
        <taxon>PX clade</taxon>
        <taxon>Phaeophyceae</taxon>
        <taxon>Ectocarpales</taxon>
        <taxon>Ectocarpaceae</taxon>
        <taxon>Ectocarpus</taxon>
    </lineage>
</organism>
<evidence type="ECO:0000256" key="3">
    <source>
        <dbReference type="ARBA" id="ARBA00022603"/>
    </source>
</evidence>
<keyword evidence="2" id="KW-0963">Cytoplasm</keyword>
<dbReference type="PANTHER" id="PTHR23245:SF43">
    <property type="entry name" value="TRNA (GUANINE(37)-N1)-METHYLTRANSFERASE 2"/>
    <property type="match status" value="1"/>
</dbReference>
<evidence type="ECO:0000313" key="10">
    <source>
        <dbReference type="EMBL" id="CBJ26543.1"/>
    </source>
</evidence>
<dbReference type="OMA" id="VGSHSQF"/>
<dbReference type="GO" id="GO:0002939">
    <property type="term" value="P:tRNA N1-guanine methylation"/>
    <property type="evidence" value="ECO:0007669"/>
    <property type="project" value="TreeGrafter"/>
</dbReference>
<dbReference type="FunFam" id="3.30.300.110:FF:000001">
    <property type="entry name" value="tRNA (guanine(37)-N1)-methyltransferase"/>
    <property type="match status" value="1"/>
</dbReference>
<dbReference type="EMBL" id="FN648531">
    <property type="protein sequence ID" value="CBJ26543.1"/>
    <property type="molecule type" value="Genomic_DNA"/>
</dbReference>
<keyword evidence="3" id="KW-0489">Methyltransferase</keyword>
<comment type="similarity">
    <text evidence="1">Belongs to the class I-like SAM-binding methyltransferase superfamily. TRM5/TYW2 family.</text>
</comment>
<protein>
    <recommendedName>
        <fullName evidence="9">SAM-dependent methyltransferase TRM5/TYW2-type domain-containing protein</fullName>
    </recommendedName>
</protein>
<proteinExistence type="inferred from homology"/>
<evidence type="ECO:0000259" key="9">
    <source>
        <dbReference type="PROSITE" id="PS51684"/>
    </source>
</evidence>
<keyword evidence="11" id="KW-1185">Reference proteome</keyword>
<dbReference type="GO" id="GO:0070901">
    <property type="term" value="P:mitochondrial tRNA methylation"/>
    <property type="evidence" value="ECO:0007669"/>
    <property type="project" value="UniProtKB-ARBA"/>
</dbReference>
<feature type="region of interest" description="Disordered" evidence="8">
    <location>
        <begin position="349"/>
        <end position="397"/>
    </location>
</feature>
<dbReference type="Gene3D" id="3.40.50.150">
    <property type="entry name" value="Vaccinia Virus protein VP39"/>
    <property type="match status" value="1"/>
</dbReference>
<accession>D7FYA4</accession>
<evidence type="ECO:0000256" key="7">
    <source>
        <dbReference type="ARBA" id="ARBA00047783"/>
    </source>
</evidence>
<evidence type="ECO:0000256" key="4">
    <source>
        <dbReference type="ARBA" id="ARBA00022679"/>
    </source>
</evidence>
<keyword evidence="6" id="KW-0819">tRNA processing</keyword>
<evidence type="ECO:0000256" key="6">
    <source>
        <dbReference type="ARBA" id="ARBA00022694"/>
    </source>
</evidence>
<evidence type="ECO:0000256" key="1">
    <source>
        <dbReference type="ARBA" id="ARBA00009775"/>
    </source>
</evidence>
<dbReference type="OrthoDB" id="408788at2759"/>
<keyword evidence="5" id="KW-0949">S-adenosyl-L-methionine</keyword>
<sequence>MMASPAVAAGEAEGTKQQELVLDRDFFSKETTVVAVKLPAKRTSELRTRLKNELRNVPHRRNVERCPGNDSCRLLLLGPAVKDPETLEGLSPEAAEFLRGDDDLETTTFRVKTEYSMLGVEEVLTQLLEPRLPGRDLPTSFEVAGHLAHLNLRDYLLPYKKVIGQVIIDKNPRITTVVNKVVVKESGCSFRFDFAKVYWNSRLQNGHRVFANDLNPDSYSALRDNGARNKIKPGLLTTGNDCGRAFARKLIRERQVFHHAILNLPDSALTFLDTFRGVHWREHGFDSPPMVHVYCFSKAADPKQDALDRANEAMGSSLTQREVKIHVVRDVAPNKPMLCLSFLAPDAGADGKAEGTGTEEEAVKGGGDAEASSRGGDVGDAAPAAAEKAAAGAVGRL</sequence>
<evidence type="ECO:0000256" key="8">
    <source>
        <dbReference type="SAM" id="MobiDB-lite"/>
    </source>
</evidence>
<dbReference type="PROSITE" id="PS51684">
    <property type="entry name" value="SAM_MT_TRM5_TYW2"/>
    <property type="match status" value="1"/>
</dbReference>
<keyword evidence="4" id="KW-0808">Transferase</keyword>
<dbReference type="eggNOG" id="KOG2078">
    <property type="taxonomic scope" value="Eukaryota"/>
</dbReference>
<dbReference type="GO" id="GO:0052906">
    <property type="term" value="F:tRNA (guanine(37)-N1)-methyltransferase activity"/>
    <property type="evidence" value="ECO:0007669"/>
    <property type="project" value="UniProtKB-EC"/>
</dbReference>
<dbReference type="InParanoid" id="D7FYA4"/>
<dbReference type="GO" id="GO:0005739">
    <property type="term" value="C:mitochondrion"/>
    <property type="evidence" value="ECO:0007669"/>
    <property type="project" value="GOC"/>
</dbReference>
<dbReference type="Gene3D" id="3.30.300.110">
    <property type="entry name" value="Met-10+ protein-like domains"/>
    <property type="match status" value="1"/>
</dbReference>
<feature type="compositionally biased region" description="Low complexity" evidence="8">
    <location>
        <begin position="379"/>
        <end position="397"/>
    </location>
</feature>
<dbReference type="InterPro" id="IPR056744">
    <property type="entry name" value="TRM5/TYW2-like_N"/>
</dbReference>
<evidence type="ECO:0000256" key="2">
    <source>
        <dbReference type="ARBA" id="ARBA00022490"/>
    </source>
</evidence>
<dbReference type="InterPro" id="IPR029063">
    <property type="entry name" value="SAM-dependent_MTases_sf"/>
</dbReference>
<dbReference type="SUPFAM" id="SSF53335">
    <property type="entry name" value="S-adenosyl-L-methionine-dependent methyltransferases"/>
    <property type="match status" value="1"/>
</dbReference>
<feature type="domain" description="SAM-dependent methyltransferase TRM5/TYW2-type" evidence="9">
    <location>
        <begin position="203"/>
        <end position="346"/>
    </location>
</feature>
<dbReference type="PANTHER" id="PTHR23245">
    <property type="entry name" value="TRNA METHYLTRANSFERASE"/>
    <property type="match status" value="1"/>
</dbReference>
<gene>
    <name evidence="10" type="ORF">Esi_0034_0130</name>
</gene>
<evidence type="ECO:0000256" key="5">
    <source>
        <dbReference type="ARBA" id="ARBA00022691"/>
    </source>
</evidence>
<dbReference type="EMBL" id="FN649750">
    <property type="protein sequence ID" value="CBJ26543.1"/>
    <property type="molecule type" value="Genomic_DNA"/>
</dbReference>
<dbReference type="AlphaFoldDB" id="D7FYA4"/>
<comment type="catalytic activity">
    <reaction evidence="7">
        <text>guanosine(37) in tRNA + S-adenosyl-L-methionine = N(1)-methylguanosine(37) in tRNA + S-adenosyl-L-homocysteine + H(+)</text>
        <dbReference type="Rhea" id="RHEA:36899"/>
        <dbReference type="Rhea" id="RHEA-COMP:10145"/>
        <dbReference type="Rhea" id="RHEA-COMP:10147"/>
        <dbReference type="ChEBI" id="CHEBI:15378"/>
        <dbReference type="ChEBI" id="CHEBI:57856"/>
        <dbReference type="ChEBI" id="CHEBI:59789"/>
        <dbReference type="ChEBI" id="CHEBI:73542"/>
        <dbReference type="ChEBI" id="CHEBI:74269"/>
        <dbReference type="EC" id="2.1.1.228"/>
    </reaction>
</comment>
<name>D7FYA4_ECTSI</name>
<dbReference type="Proteomes" id="UP000002630">
    <property type="component" value="Linkage Group LG25"/>
</dbReference>